<evidence type="ECO:0000256" key="1">
    <source>
        <dbReference type="ARBA" id="ARBA00001947"/>
    </source>
</evidence>
<comment type="similarity">
    <text evidence="2">Belongs to the DODA-type extradiol aromatic ring-opening dioxygenase family.</text>
</comment>
<dbReference type="InterPro" id="IPR014436">
    <property type="entry name" value="Extradiol_dOase_DODA"/>
</dbReference>
<evidence type="ECO:0000259" key="7">
    <source>
        <dbReference type="Pfam" id="PF02900"/>
    </source>
</evidence>
<dbReference type="PANTHER" id="PTHR30096">
    <property type="entry name" value="4,5-DOPA DIOXYGENASE EXTRADIOL-LIKE PROTEIN"/>
    <property type="match status" value="1"/>
</dbReference>
<dbReference type="Proteomes" id="UP000559027">
    <property type="component" value="Unassembled WGS sequence"/>
</dbReference>
<dbReference type="Pfam" id="PF02900">
    <property type="entry name" value="LigB"/>
    <property type="match status" value="1"/>
</dbReference>
<feature type="compositionally biased region" description="Polar residues" evidence="6">
    <location>
        <begin position="71"/>
        <end position="82"/>
    </location>
</feature>
<comment type="cofactor">
    <cofactor evidence="1">
        <name>Zn(2+)</name>
        <dbReference type="ChEBI" id="CHEBI:29105"/>
    </cofactor>
</comment>
<dbReference type="CDD" id="cd07363">
    <property type="entry name" value="45_DOPA_Dioxygenase"/>
    <property type="match status" value="1"/>
</dbReference>
<dbReference type="InterPro" id="IPR004183">
    <property type="entry name" value="Xdiol_dOase_suB"/>
</dbReference>
<dbReference type="GO" id="GO:0008270">
    <property type="term" value="F:zinc ion binding"/>
    <property type="evidence" value="ECO:0007669"/>
    <property type="project" value="InterPro"/>
</dbReference>
<feature type="domain" description="Extradiol ring-cleavage dioxygenase class III enzyme subunit B" evidence="7">
    <location>
        <begin position="733"/>
        <end position="1003"/>
    </location>
</feature>
<proteinExistence type="inferred from homology"/>
<evidence type="ECO:0000256" key="3">
    <source>
        <dbReference type="ARBA" id="ARBA00022723"/>
    </source>
</evidence>
<dbReference type="EMBL" id="JAACJO010000005">
    <property type="protein sequence ID" value="KAF5358042.1"/>
    <property type="molecule type" value="Genomic_DNA"/>
</dbReference>
<feature type="compositionally biased region" description="Polar residues" evidence="6">
    <location>
        <begin position="160"/>
        <end position="206"/>
    </location>
</feature>
<evidence type="ECO:0000256" key="6">
    <source>
        <dbReference type="SAM" id="MobiDB-lite"/>
    </source>
</evidence>
<reference evidence="8 9" key="1">
    <citation type="journal article" date="2020" name="ISME J.">
        <title>Uncovering the hidden diversity of litter-decomposition mechanisms in mushroom-forming fungi.</title>
        <authorList>
            <person name="Floudas D."/>
            <person name="Bentzer J."/>
            <person name="Ahren D."/>
            <person name="Johansson T."/>
            <person name="Persson P."/>
            <person name="Tunlid A."/>
        </authorList>
    </citation>
    <scope>NUCLEOTIDE SEQUENCE [LARGE SCALE GENOMIC DNA]</scope>
    <source>
        <strain evidence="8 9">CBS 146.42</strain>
    </source>
</reference>
<evidence type="ECO:0000256" key="4">
    <source>
        <dbReference type="ARBA" id="ARBA00022833"/>
    </source>
</evidence>
<gene>
    <name evidence="8" type="ORF">D9756_001727</name>
</gene>
<comment type="caution">
    <text evidence="8">The sequence shown here is derived from an EMBL/GenBank/DDBJ whole genome shotgun (WGS) entry which is preliminary data.</text>
</comment>
<keyword evidence="3" id="KW-0479">Metal-binding</keyword>
<evidence type="ECO:0000313" key="8">
    <source>
        <dbReference type="EMBL" id="KAF5358042.1"/>
    </source>
</evidence>
<feature type="compositionally biased region" description="Polar residues" evidence="6">
    <location>
        <begin position="101"/>
        <end position="111"/>
    </location>
</feature>
<dbReference type="SUPFAM" id="SSF53213">
    <property type="entry name" value="LigB-like"/>
    <property type="match status" value="1"/>
</dbReference>
<organism evidence="8 9">
    <name type="scientific">Leucocoprinus leucothites</name>
    <dbReference type="NCBI Taxonomy" id="201217"/>
    <lineage>
        <taxon>Eukaryota</taxon>
        <taxon>Fungi</taxon>
        <taxon>Dikarya</taxon>
        <taxon>Basidiomycota</taxon>
        <taxon>Agaricomycotina</taxon>
        <taxon>Agaricomycetes</taxon>
        <taxon>Agaricomycetidae</taxon>
        <taxon>Agaricales</taxon>
        <taxon>Agaricineae</taxon>
        <taxon>Agaricaceae</taxon>
        <taxon>Leucocoprinus</taxon>
    </lineage>
</organism>
<feature type="region of interest" description="Disordered" evidence="6">
    <location>
        <begin position="69"/>
        <end position="206"/>
    </location>
</feature>
<evidence type="ECO:0000256" key="5">
    <source>
        <dbReference type="ARBA" id="ARBA00023002"/>
    </source>
</evidence>
<evidence type="ECO:0000313" key="9">
    <source>
        <dbReference type="Proteomes" id="UP000559027"/>
    </source>
</evidence>
<dbReference type="OrthoDB" id="7396853at2759"/>
<feature type="region of interest" description="Disordered" evidence="6">
    <location>
        <begin position="1"/>
        <end position="50"/>
    </location>
</feature>
<dbReference type="GO" id="GO:0008198">
    <property type="term" value="F:ferrous iron binding"/>
    <property type="evidence" value="ECO:0007669"/>
    <property type="project" value="InterPro"/>
</dbReference>
<dbReference type="AlphaFoldDB" id="A0A8H5LI43"/>
<dbReference type="GO" id="GO:0016702">
    <property type="term" value="F:oxidoreductase activity, acting on single donors with incorporation of molecular oxygen, incorporation of two atoms of oxygen"/>
    <property type="evidence" value="ECO:0007669"/>
    <property type="project" value="UniProtKB-ARBA"/>
</dbReference>
<protein>
    <recommendedName>
        <fullName evidence="7">Extradiol ring-cleavage dioxygenase class III enzyme subunit B domain-containing protein</fullName>
    </recommendedName>
</protein>
<keyword evidence="5" id="KW-0560">Oxidoreductase</keyword>
<dbReference type="PANTHER" id="PTHR30096:SF0">
    <property type="entry name" value="4,5-DOPA DIOXYGENASE EXTRADIOL-LIKE PROTEIN"/>
    <property type="match status" value="1"/>
</dbReference>
<name>A0A8H5LI43_9AGAR</name>
<sequence length="1018" mass="112504">MRSPSPEIVYLGTSRKEPVEHTAQSDAVSTALPKDDTSKPVNKVKPKRKKKVDLSVFVQSDLQDFERRQQARTLTSMGSVSSIKKEPESEQVPTATHDAQKTPSVVSSSGAQDKELAALVSPGYPSPVVPTQREATQNRAFPVQSPDPIVSRPLTGRTAELQTVPSDHQLSAGSNDAISQKLQHTSSQILPSSVVHSSTSYPVPPGSQTFSQTKNVFPTPSTTLSHLQQSTNQTPPVAPTAPAPYITGQQPVESPDAQAGQQPFVPGSNLISAEQDHESGNNTCGERPKLNLKSFAENFNSAITDKVQTIPLKATEQLEQERNENSLNSATELTQAVKTLIISESSDLGRLFKWHEEYESAKSPTDHDGHLKDVEMTSLPEKEQINCAMGLAHDVATLEAQAQAPSKLIHIIALSPGHPTDTHYEFVFDITDSDMHPLSKWINRSKMRLSMTNRSRELTTSSHCISLGCYSTQELGKLVGDKIKATSGSADVVLTNVVQTLSSAWPRDGGLFMNVNFLGGRKDLPLSPPILDTCDGLVDVSEFIVPGKNSLHIRQQGKDFSDCIFVLWVHRPTFSQLQEVVEYRRKEVEWREWLGKMTCPIKTKLWSNCPKLKGKGTASLNSDVGTLIASRRQYHKYQSNKALKSSKKHPGLMPFKHHWISWFFISTLTLFLAYFFSDNSTLWNLDTLGPLTPFNKRFIHIFSITLPERRMSAEVRWRNALKELPSTPDKIPAFFFAHGSPMLAFPEGGYSDPTMSYQGPGGSLATFLSDFGPALLKKYNPKGIVVFSAHWETLGERLVTDYGENQPLLMDYYGFPQQLYELKFISRGDAKLSKRVVDLFKESGYLARTTSKLEPRGEDGRGFQGPGLDHGVFVPFRLMFGEEFTSIPIVQASIDASMSPEKNWALGKAVAQLREEGILVLSGGLTAHNLRDRRSFSPTTATEDHKAFDSAIHYAIKVADAEQRKKALFDLTKHAGFRASHPREDHFVPLYVAAGAGEDGEVRGICDLYGIPTFAFGV</sequence>
<dbReference type="Gene3D" id="3.40.830.10">
    <property type="entry name" value="LigB-like"/>
    <property type="match status" value="1"/>
</dbReference>
<keyword evidence="4" id="KW-0862">Zinc</keyword>
<accession>A0A8H5LI43</accession>
<evidence type="ECO:0000256" key="2">
    <source>
        <dbReference type="ARBA" id="ARBA00007581"/>
    </source>
</evidence>
<keyword evidence="9" id="KW-1185">Reference proteome</keyword>